<organism evidence="2 3">
    <name type="scientific">Ligilactobacillus apodemi DSM 16634 = JCM 16172</name>
    <dbReference type="NCBI Taxonomy" id="1423724"/>
    <lineage>
        <taxon>Bacteria</taxon>
        <taxon>Bacillati</taxon>
        <taxon>Bacillota</taxon>
        <taxon>Bacilli</taxon>
        <taxon>Lactobacillales</taxon>
        <taxon>Lactobacillaceae</taxon>
        <taxon>Ligilactobacillus</taxon>
    </lineage>
</organism>
<feature type="domain" description="HTH merR-type" evidence="1">
    <location>
        <begin position="21"/>
        <end position="90"/>
    </location>
</feature>
<dbReference type="GO" id="GO:0003677">
    <property type="term" value="F:DNA binding"/>
    <property type="evidence" value="ECO:0007669"/>
    <property type="project" value="InterPro"/>
</dbReference>
<evidence type="ECO:0000313" key="3">
    <source>
        <dbReference type="Proteomes" id="UP000051324"/>
    </source>
</evidence>
<keyword evidence="3" id="KW-1185">Reference proteome</keyword>
<dbReference type="GO" id="GO:0006355">
    <property type="term" value="P:regulation of DNA-templated transcription"/>
    <property type="evidence" value="ECO:0007669"/>
    <property type="project" value="InterPro"/>
</dbReference>
<dbReference type="EMBL" id="AZFT01000004">
    <property type="protein sequence ID" value="KRL87291.1"/>
    <property type="molecule type" value="Genomic_DNA"/>
</dbReference>
<dbReference type="STRING" id="1423724.FC32_GL001714"/>
<evidence type="ECO:0000313" key="2">
    <source>
        <dbReference type="EMBL" id="KRL87291.1"/>
    </source>
</evidence>
<dbReference type="AlphaFoldDB" id="A0A0R1UC60"/>
<protein>
    <submittedName>
        <fullName evidence="2">MerR family transcriptional regulator</fullName>
    </submittedName>
</protein>
<accession>A0A0R1UC60</accession>
<reference evidence="2 3" key="1">
    <citation type="journal article" date="2015" name="Genome Announc.">
        <title>Expanding the biotechnology potential of lactobacilli through comparative genomics of 213 strains and associated genera.</title>
        <authorList>
            <person name="Sun Z."/>
            <person name="Harris H.M."/>
            <person name="McCann A."/>
            <person name="Guo C."/>
            <person name="Argimon S."/>
            <person name="Zhang W."/>
            <person name="Yang X."/>
            <person name="Jeffery I.B."/>
            <person name="Cooney J.C."/>
            <person name="Kagawa T.F."/>
            <person name="Liu W."/>
            <person name="Song Y."/>
            <person name="Salvetti E."/>
            <person name="Wrobel A."/>
            <person name="Rasinkangas P."/>
            <person name="Parkhill J."/>
            <person name="Rea M.C."/>
            <person name="O'Sullivan O."/>
            <person name="Ritari J."/>
            <person name="Douillard F.P."/>
            <person name="Paul Ross R."/>
            <person name="Yang R."/>
            <person name="Briner A.E."/>
            <person name="Felis G.E."/>
            <person name="de Vos W.M."/>
            <person name="Barrangou R."/>
            <person name="Klaenhammer T.R."/>
            <person name="Caufield P.W."/>
            <person name="Cui Y."/>
            <person name="Zhang H."/>
            <person name="O'Toole P.W."/>
        </authorList>
    </citation>
    <scope>NUCLEOTIDE SEQUENCE [LARGE SCALE GENOMIC DNA]</scope>
    <source>
        <strain evidence="2 3">DSM 16634</strain>
    </source>
</reference>
<dbReference type="SUPFAM" id="SSF46955">
    <property type="entry name" value="Putative DNA-binding domain"/>
    <property type="match status" value="1"/>
</dbReference>
<gene>
    <name evidence="2" type="ORF">FC32_GL001714</name>
</gene>
<dbReference type="Gene3D" id="1.10.1660.10">
    <property type="match status" value="1"/>
</dbReference>
<name>A0A0R1UC60_9LACO</name>
<dbReference type="SMART" id="SM00422">
    <property type="entry name" value="HTH_MERR"/>
    <property type="match status" value="1"/>
</dbReference>
<dbReference type="Pfam" id="PF13411">
    <property type="entry name" value="MerR_1"/>
    <property type="match status" value="1"/>
</dbReference>
<dbReference type="Proteomes" id="UP000051324">
    <property type="component" value="Unassembled WGS sequence"/>
</dbReference>
<dbReference type="InterPro" id="IPR009061">
    <property type="entry name" value="DNA-bd_dom_put_sf"/>
</dbReference>
<dbReference type="eggNOG" id="COG0789">
    <property type="taxonomic scope" value="Bacteria"/>
</dbReference>
<sequence>MFMSETRPKMHKPHFFQDIRIGIGDMCKITGVTGRQLRYWEERGYIRSLSGDKNSVRKYSWEMLYKVGSIKHFIDEGYTLAKAVEKSDLREKEMKIVHRFLRSAMQGVEITDLEHLYGKVDLGDCNGKRVYGVVDEQGTHLECIGEEQ</sequence>
<dbReference type="InterPro" id="IPR000551">
    <property type="entry name" value="MerR-type_HTH_dom"/>
</dbReference>
<evidence type="ECO:0000259" key="1">
    <source>
        <dbReference type="SMART" id="SM00422"/>
    </source>
</evidence>
<comment type="caution">
    <text evidence="2">The sequence shown here is derived from an EMBL/GenBank/DDBJ whole genome shotgun (WGS) entry which is preliminary data.</text>
</comment>
<proteinExistence type="predicted"/>
<dbReference type="PATRIC" id="fig|1423724.4.peg.1787"/>
<dbReference type="CDD" id="cd01105">
    <property type="entry name" value="HTH_GlnR-like"/>
    <property type="match status" value="1"/>
</dbReference>